<evidence type="ECO:0000313" key="4">
    <source>
        <dbReference type="EMBL" id="KAF8687298.1"/>
    </source>
</evidence>
<dbReference type="Gramene" id="Dexi4B01G0019730.1">
    <property type="protein sequence ID" value="Dexi4B01G0019730.1:cds"/>
    <property type="gene ID" value="Dexi4B01G0019730"/>
</dbReference>
<evidence type="ECO:0000313" key="5">
    <source>
        <dbReference type="Proteomes" id="UP000636709"/>
    </source>
</evidence>
<dbReference type="InterPro" id="IPR011333">
    <property type="entry name" value="SKP1/BTB/POZ_sf"/>
</dbReference>
<dbReference type="Pfam" id="PF24570">
    <property type="entry name" value="BACK_BPM_SPOP"/>
    <property type="match status" value="1"/>
</dbReference>
<dbReference type="InterPro" id="IPR000210">
    <property type="entry name" value="BTB/POZ_dom"/>
</dbReference>
<dbReference type="InterPro" id="IPR045005">
    <property type="entry name" value="BPM1-6"/>
</dbReference>
<accession>A0A835B517</accession>
<dbReference type="InterPro" id="IPR056423">
    <property type="entry name" value="BACK_BPM_SPOP"/>
</dbReference>
<dbReference type="CDD" id="cd00121">
    <property type="entry name" value="MATH"/>
    <property type="match status" value="1"/>
</dbReference>
<evidence type="ECO:0000259" key="3">
    <source>
        <dbReference type="PROSITE" id="PS50097"/>
    </source>
</evidence>
<evidence type="ECO:0000256" key="2">
    <source>
        <dbReference type="ARBA" id="ARBA00010846"/>
    </source>
</evidence>
<dbReference type="EMBL" id="JACEFO010002056">
    <property type="protein sequence ID" value="KAF8687298.1"/>
    <property type="molecule type" value="Genomic_DNA"/>
</dbReference>
<comment type="pathway">
    <text evidence="1">Protein modification; protein ubiquitination.</text>
</comment>
<dbReference type="OrthoDB" id="6359816at2759"/>
<dbReference type="Gene3D" id="1.25.40.420">
    <property type="match status" value="1"/>
</dbReference>
<feature type="domain" description="BTB" evidence="3">
    <location>
        <begin position="187"/>
        <end position="252"/>
    </location>
</feature>
<dbReference type="SMART" id="SM00225">
    <property type="entry name" value="BTB"/>
    <property type="match status" value="1"/>
</dbReference>
<dbReference type="Pfam" id="PF00651">
    <property type="entry name" value="BTB"/>
    <property type="match status" value="1"/>
</dbReference>
<protein>
    <recommendedName>
        <fullName evidence="3">BTB domain-containing protein</fullName>
    </recommendedName>
</protein>
<gene>
    <name evidence="4" type="ORF">HU200_042979</name>
</gene>
<dbReference type="InterPro" id="IPR008974">
    <property type="entry name" value="TRAF-like"/>
</dbReference>
<comment type="similarity">
    <text evidence="2">Belongs to the Tdpoz family.</text>
</comment>
<dbReference type="PANTHER" id="PTHR26379">
    <property type="entry name" value="BTB/POZ AND MATH DOMAIN-CONTAINING PROTEIN 1"/>
    <property type="match status" value="1"/>
</dbReference>
<name>A0A835B517_9POAL</name>
<organism evidence="4 5">
    <name type="scientific">Digitaria exilis</name>
    <dbReference type="NCBI Taxonomy" id="1010633"/>
    <lineage>
        <taxon>Eukaryota</taxon>
        <taxon>Viridiplantae</taxon>
        <taxon>Streptophyta</taxon>
        <taxon>Embryophyta</taxon>
        <taxon>Tracheophyta</taxon>
        <taxon>Spermatophyta</taxon>
        <taxon>Magnoliopsida</taxon>
        <taxon>Liliopsida</taxon>
        <taxon>Poales</taxon>
        <taxon>Poaceae</taxon>
        <taxon>PACMAD clade</taxon>
        <taxon>Panicoideae</taxon>
        <taxon>Panicodae</taxon>
        <taxon>Paniceae</taxon>
        <taxon>Anthephorinae</taxon>
        <taxon>Digitaria</taxon>
    </lineage>
</organism>
<proteinExistence type="inferred from homology"/>
<sequence length="354" mass="38843">MEPAGCVDLTGTVSSVHLLKINGYHFTATMTQAEYIKALWDFDGHAWEVRCYPQHPDSAGFSWVALKLILLGEAQAHPPRKVRATLSCRLVDPTGKIGASEEKSKTSAFSRPQDCSSPILLVRRDDTKLSAYLNNDSVTIQCTITMFKELDVVIPAPVKEQEGPLPIVPPSDLHQHLGELFLSQNGADVTFVVGGESFPAHKSILAARSPIFEVVFFGSIKEGNSWRVEDMEADVFRAVLRFIYTDDVPAAELDESSMAEHLLAAADRYGLDRLKVICERKLYAGINVDTVAATLALAKQHDCSVLKARCVEFIVGSAERFGAVMATEGYKHLAARYPLVLVELVKAAARGRKN</sequence>
<dbReference type="PROSITE" id="PS50097">
    <property type="entry name" value="BTB"/>
    <property type="match status" value="1"/>
</dbReference>
<dbReference type="InterPro" id="IPR002083">
    <property type="entry name" value="MATH/TRAF_dom"/>
</dbReference>
<reference evidence="4" key="1">
    <citation type="submission" date="2020-07" db="EMBL/GenBank/DDBJ databases">
        <title>Genome sequence and genetic diversity analysis of an under-domesticated orphan crop, white fonio (Digitaria exilis).</title>
        <authorList>
            <person name="Bennetzen J.L."/>
            <person name="Chen S."/>
            <person name="Ma X."/>
            <person name="Wang X."/>
            <person name="Yssel A.E.J."/>
            <person name="Chaluvadi S.R."/>
            <person name="Johnson M."/>
            <person name="Gangashetty P."/>
            <person name="Hamidou F."/>
            <person name="Sanogo M.D."/>
            <person name="Zwaenepoel A."/>
            <person name="Wallace J."/>
            <person name="Van De Peer Y."/>
            <person name="Van Deynze A."/>
        </authorList>
    </citation>
    <scope>NUCLEOTIDE SEQUENCE</scope>
    <source>
        <tissue evidence="4">Leaves</tissue>
    </source>
</reference>
<dbReference type="Proteomes" id="UP000636709">
    <property type="component" value="Unassembled WGS sequence"/>
</dbReference>
<evidence type="ECO:0000256" key="1">
    <source>
        <dbReference type="ARBA" id="ARBA00004906"/>
    </source>
</evidence>
<dbReference type="AlphaFoldDB" id="A0A835B517"/>
<dbReference type="SUPFAM" id="SSF54695">
    <property type="entry name" value="POZ domain"/>
    <property type="match status" value="1"/>
</dbReference>
<dbReference type="Gene3D" id="2.60.210.10">
    <property type="entry name" value="Apoptosis, Tumor Necrosis Factor Receptor Associated Protein 2, Chain A"/>
    <property type="match status" value="1"/>
</dbReference>
<dbReference type="SUPFAM" id="SSF49599">
    <property type="entry name" value="TRAF domain-like"/>
    <property type="match status" value="1"/>
</dbReference>
<dbReference type="Pfam" id="PF22486">
    <property type="entry name" value="MATH_2"/>
    <property type="match status" value="1"/>
</dbReference>
<dbReference type="Gene3D" id="3.30.710.10">
    <property type="entry name" value="Potassium Channel Kv1.1, Chain A"/>
    <property type="match status" value="1"/>
</dbReference>
<comment type="caution">
    <text evidence="4">The sequence shown here is derived from an EMBL/GenBank/DDBJ whole genome shotgun (WGS) entry which is preliminary data.</text>
</comment>
<keyword evidence="5" id="KW-1185">Reference proteome</keyword>
<dbReference type="PANTHER" id="PTHR26379:SF180">
    <property type="entry name" value="TRAF TRANSCRIPTION FACTOR"/>
    <property type="match status" value="1"/>
</dbReference>
<dbReference type="GO" id="GO:0016567">
    <property type="term" value="P:protein ubiquitination"/>
    <property type="evidence" value="ECO:0007669"/>
    <property type="project" value="InterPro"/>
</dbReference>